<keyword evidence="7" id="KW-1185">Reference proteome</keyword>
<comment type="similarity">
    <text evidence="1">Belongs to the peptidase C40 family.</text>
</comment>
<sequence precursor="true">MKQPARISCAAACCRDRRAGAASSGSARRRVAAVVTMIVSLLVAYTPLASAQPAAGPWDPLLPKVSSAGAPGDPVAIANASLQATAMATQTAMNLGRSFLSSLGIVSPAASPEASIRGGRINGAQAIEYVIRRAGTQIGVPYSWGGGSLTGPSRGVDQGANTVGFDCSGLTRYAFAGVGVLLPRWSGDQYNAGRKVPPAQAKRGDLLFWGPGGSQHEAIYLGGGQMLEAQQTGVPIKISPVRMSGMTPYVVRIIET</sequence>
<dbReference type="PROSITE" id="PS51935">
    <property type="entry name" value="NLPC_P60"/>
    <property type="match status" value="1"/>
</dbReference>
<dbReference type="AlphaFoldDB" id="A0A0J6VR34"/>
<evidence type="ECO:0000259" key="5">
    <source>
        <dbReference type="PROSITE" id="PS51935"/>
    </source>
</evidence>
<dbReference type="InterPro" id="IPR051794">
    <property type="entry name" value="PG_Endopeptidase_C40"/>
</dbReference>
<dbReference type="GO" id="GO:0006508">
    <property type="term" value="P:proteolysis"/>
    <property type="evidence" value="ECO:0007669"/>
    <property type="project" value="UniProtKB-KW"/>
</dbReference>
<dbReference type="InterPro" id="IPR049729">
    <property type="entry name" value="RipB"/>
</dbReference>
<dbReference type="PATRIC" id="fig|37916.4.peg.3801"/>
<comment type="caution">
    <text evidence="6">The sequence shown here is derived from an EMBL/GenBank/DDBJ whole genome shotgun (WGS) entry which is preliminary data.</text>
</comment>
<dbReference type="STRING" id="37916.MCHLDSM_03841"/>
<dbReference type="RefSeq" id="WP_048471285.1">
    <property type="nucleotide sequence ID" value="NZ_JYNL01000039.1"/>
</dbReference>
<accession>A0A0J6VR34</accession>
<dbReference type="EMBL" id="JYNL01000039">
    <property type="protein sequence ID" value="KMO73495.1"/>
    <property type="molecule type" value="Genomic_DNA"/>
</dbReference>
<reference evidence="6 7" key="1">
    <citation type="journal article" date="2015" name="Genome Biol. Evol.">
        <title>Characterization of Three Mycobacterium spp. with Potential Use in Bioremediation by Genome Sequencing and Comparative Genomics.</title>
        <authorList>
            <person name="Das S."/>
            <person name="Pettersson B.M."/>
            <person name="Behra P.R."/>
            <person name="Ramesh M."/>
            <person name="Dasgupta S."/>
            <person name="Bhattacharya A."/>
            <person name="Kirsebom L.A."/>
        </authorList>
    </citation>
    <scope>NUCLEOTIDE SEQUENCE [LARGE SCALE GENOMIC DNA]</scope>
    <source>
        <strain evidence="6 7">DSM 43826</strain>
    </source>
</reference>
<dbReference type="Gene3D" id="3.90.1720.10">
    <property type="entry name" value="endopeptidase domain like (from Nostoc punctiforme)"/>
    <property type="match status" value="1"/>
</dbReference>
<dbReference type="InterPro" id="IPR000064">
    <property type="entry name" value="NLP_P60_dom"/>
</dbReference>
<protein>
    <submittedName>
        <fullName evidence="6">Peptidoglycan endopeptidase RipB</fullName>
        <ecNumber evidence="6">3.4.-.-</ecNumber>
    </submittedName>
</protein>
<feature type="domain" description="NlpC/P60" evidence="5">
    <location>
        <begin position="124"/>
        <end position="256"/>
    </location>
</feature>
<dbReference type="PANTHER" id="PTHR47359:SF3">
    <property type="entry name" value="NLP_P60 DOMAIN-CONTAINING PROTEIN-RELATED"/>
    <property type="match status" value="1"/>
</dbReference>
<keyword evidence="4" id="KW-0788">Thiol protease</keyword>
<dbReference type="Pfam" id="PF00877">
    <property type="entry name" value="NLPC_P60"/>
    <property type="match status" value="1"/>
</dbReference>
<evidence type="ECO:0000313" key="6">
    <source>
        <dbReference type="EMBL" id="KMO73495.1"/>
    </source>
</evidence>
<gene>
    <name evidence="6" type="primary">ripB_5</name>
    <name evidence="6" type="ORF">MCHLDSM_03841</name>
</gene>
<dbReference type="EC" id="3.4.-.-" evidence="6"/>
<evidence type="ECO:0000256" key="3">
    <source>
        <dbReference type="ARBA" id="ARBA00022801"/>
    </source>
</evidence>
<dbReference type="GO" id="GO:0008234">
    <property type="term" value="F:cysteine-type peptidase activity"/>
    <property type="evidence" value="ECO:0007669"/>
    <property type="project" value="UniProtKB-KW"/>
</dbReference>
<evidence type="ECO:0000256" key="2">
    <source>
        <dbReference type="ARBA" id="ARBA00022670"/>
    </source>
</evidence>
<keyword evidence="2" id="KW-0645">Protease</keyword>
<proteinExistence type="inferred from homology"/>
<dbReference type="SMR" id="A0A0J6VR34"/>
<evidence type="ECO:0000313" key="7">
    <source>
        <dbReference type="Proteomes" id="UP000036513"/>
    </source>
</evidence>
<dbReference type="SUPFAM" id="SSF54001">
    <property type="entry name" value="Cysteine proteinases"/>
    <property type="match status" value="1"/>
</dbReference>
<organism evidence="6 7">
    <name type="scientific">Mycolicibacterium chlorophenolicum</name>
    <dbReference type="NCBI Taxonomy" id="37916"/>
    <lineage>
        <taxon>Bacteria</taxon>
        <taxon>Bacillati</taxon>
        <taxon>Actinomycetota</taxon>
        <taxon>Actinomycetes</taxon>
        <taxon>Mycobacteriales</taxon>
        <taxon>Mycobacteriaceae</taxon>
        <taxon>Mycolicibacterium</taxon>
    </lineage>
</organism>
<keyword evidence="3 6" id="KW-0378">Hydrolase</keyword>
<name>A0A0J6VR34_9MYCO</name>
<dbReference type="InterPro" id="IPR038765">
    <property type="entry name" value="Papain-like_cys_pep_sf"/>
</dbReference>
<dbReference type="NCBIfam" id="NF033742">
    <property type="entry name" value="NlpC_p60_RipB"/>
    <property type="match status" value="1"/>
</dbReference>
<evidence type="ECO:0000256" key="4">
    <source>
        <dbReference type="ARBA" id="ARBA00022807"/>
    </source>
</evidence>
<dbReference type="PANTHER" id="PTHR47359">
    <property type="entry name" value="PEPTIDOGLYCAN DL-ENDOPEPTIDASE CWLO"/>
    <property type="match status" value="1"/>
</dbReference>
<evidence type="ECO:0000256" key="1">
    <source>
        <dbReference type="ARBA" id="ARBA00007074"/>
    </source>
</evidence>
<dbReference type="Proteomes" id="UP000036513">
    <property type="component" value="Unassembled WGS sequence"/>
</dbReference>